<dbReference type="PATRIC" id="fig|45056.6.peg.1794"/>
<dbReference type="KEGG" id="ladl:NCTC12735_01249"/>
<name>A0A0W0R1G3_9GAMM</name>
<dbReference type="RefSeq" id="WP_058462812.1">
    <property type="nucleotide sequence ID" value="NZ_CAAAHS010000011.1"/>
</dbReference>
<reference evidence="2 4" key="1">
    <citation type="submission" date="2015-11" db="EMBL/GenBank/DDBJ databases">
        <title>Identification of large and diverse effector repertoires of 38 Legionella species.</title>
        <authorList>
            <person name="Burstein D."/>
            <person name="Amaro F."/>
            <person name="Zusman T."/>
            <person name="Lifshitz Z."/>
            <person name="Cohen O."/>
            <person name="Gilbert J.A."/>
            <person name="Pupko T."/>
            <person name="Shuman H.A."/>
            <person name="Segal G."/>
        </authorList>
    </citation>
    <scope>NUCLEOTIDE SEQUENCE [LARGE SCALE GENOMIC DNA]</scope>
    <source>
        <strain evidence="2 4">1762-AUS-E</strain>
    </source>
</reference>
<gene>
    <name evidence="2" type="ORF">Lade_1738</name>
    <name evidence="3" type="ORF">NCTC12735_01249</name>
</gene>
<accession>A0A0W0R1G3</accession>
<evidence type="ECO:0000313" key="5">
    <source>
        <dbReference type="Proteomes" id="UP000281170"/>
    </source>
</evidence>
<evidence type="ECO:0000256" key="1">
    <source>
        <dbReference type="SAM" id="Phobius"/>
    </source>
</evidence>
<keyword evidence="4" id="KW-1185">Reference proteome</keyword>
<dbReference type="EMBL" id="LNKA01000016">
    <property type="protein sequence ID" value="KTC64931.1"/>
    <property type="molecule type" value="Genomic_DNA"/>
</dbReference>
<keyword evidence="1" id="KW-1133">Transmembrane helix</keyword>
<protein>
    <submittedName>
        <fullName evidence="2">Uncharacterized protein</fullName>
    </submittedName>
</protein>
<organism evidence="2 4">
    <name type="scientific">Legionella adelaidensis</name>
    <dbReference type="NCBI Taxonomy" id="45056"/>
    <lineage>
        <taxon>Bacteria</taxon>
        <taxon>Pseudomonadati</taxon>
        <taxon>Pseudomonadota</taxon>
        <taxon>Gammaproteobacteria</taxon>
        <taxon>Legionellales</taxon>
        <taxon>Legionellaceae</taxon>
        <taxon>Legionella</taxon>
    </lineage>
</organism>
<reference evidence="3 5" key="2">
    <citation type="submission" date="2018-12" db="EMBL/GenBank/DDBJ databases">
        <authorList>
            <consortium name="Pathogen Informatics"/>
        </authorList>
    </citation>
    <scope>NUCLEOTIDE SEQUENCE [LARGE SCALE GENOMIC DNA]</scope>
    <source>
        <strain evidence="3 5">NCTC12735</strain>
        <plasmid evidence="5">19</plasmid>
    </source>
</reference>
<feature type="transmembrane region" description="Helical" evidence="1">
    <location>
        <begin position="57"/>
        <end position="90"/>
    </location>
</feature>
<sequence length="234" mass="26366">MPEFFQKMDIHGKAVDSYLLKHIPYDHEDKQHADLVVDCCDDVRKNLTKLQRIDKKIVVGLALASAASVVSFVFPIFSPLIMAGVAYAAYQFGLREKANDEYTRSIENLANCCKWTLGGENASAPLLKNEDIADMLRTIGPITTKEQLRELVSSKIANQCIIQAKQDIKFLDTPVSKEEHRNLFYAMYGYQQGGPLNIIKSLGFVIKNAFQGFRESISTKLEGWRDEQQVKSSV</sequence>
<dbReference type="Proteomes" id="UP000281170">
    <property type="component" value="Plasmid 19"/>
</dbReference>
<keyword evidence="3" id="KW-0614">Plasmid</keyword>
<evidence type="ECO:0000313" key="3">
    <source>
        <dbReference type="EMBL" id="VEH85614.1"/>
    </source>
</evidence>
<keyword evidence="1" id="KW-0812">Transmembrane</keyword>
<geneLocation type="plasmid" evidence="3 5">
    <name>19</name>
</geneLocation>
<evidence type="ECO:0000313" key="2">
    <source>
        <dbReference type="EMBL" id="KTC64931.1"/>
    </source>
</evidence>
<dbReference type="Proteomes" id="UP000054859">
    <property type="component" value="Unassembled WGS sequence"/>
</dbReference>
<dbReference type="AlphaFoldDB" id="A0A0W0R1G3"/>
<evidence type="ECO:0000313" key="4">
    <source>
        <dbReference type="Proteomes" id="UP000054859"/>
    </source>
</evidence>
<keyword evidence="1" id="KW-0472">Membrane</keyword>
<dbReference type="EMBL" id="LR134428">
    <property type="protein sequence ID" value="VEH85614.1"/>
    <property type="molecule type" value="Genomic_DNA"/>
</dbReference>
<proteinExistence type="predicted"/>